<accession>A0A0K0FWP5</accession>
<reference evidence="2" key="2">
    <citation type="submission" date="2015-08" db="UniProtKB">
        <authorList>
            <consortium name="WormBaseParasite"/>
        </authorList>
    </citation>
    <scope>IDENTIFICATION</scope>
</reference>
<sequence>MEIIRSSKKDLDGAVSLDHYVKKGQMDLDVTKVKRFFARNMKAIISRVPSRREREDNREQLKDFMSTLLESPPGNAISQTLEANRSKFGDSTFGHLIDITICESLAMLANQTDFNALRHMRQESG</sequence>
<organism evidence="1 2">
    <name type="scientific">Strongyloides venezuelensis</name>
    <name type="common">Threadworm</name>
    <dbReference type="NCBI Taxonomy" id="75913"/>
    <lineage>
        <taxon>Eukaryota</taxon>
        <taxon>Metazoa</taxon>
        <taxon>Ecdysozoa</taxon>
        <taxon>Nematoda</taxon>
        <taxon>Chromadorea</taxon>
        <taxon>Rhabditida</taxon>
        <taxon>Tylenchina</taxon>
        <taxon>Panagrolaimomorpha</taxon>
        <taxon>Strongyloidoidea</taxon>
        <taxon>Strongyloididae</taxon>
        <taxon>Strongyloides</taxon>
    </lineage>
</organism>
<name>A0A0K0FWP5_STRVS</name>
<dbReference type="WBParaSite" id="SVE_1684600.1">
    <property type="protein sequence ID" value="SVE_1684600.1"/>
    <property type="gene ID" value="SVE_1684600"/>
</dbReference>
<evidence type="ECO:0000313" key="1">
    <source>
        <dbReference type="Proteomes" id="UP000035680"/>
    </source>
</evidence>
<protein>
    <submittedName>
        <fullName evidence="2">Cytochrome P450</fullName>
    </submittedName>
</protein>
<evidence type="ECO:0000313" key="2">
    <source>
        <dbReference type="WBParaSite" id="SVE_1684600.1"/>
    </source>
</evidence>
<dbReference type="AlphaFoldDB" id="A0A0K0FWP5"/>
<proteinExistence type="predicted"/>
<reference evidence="1" key="1">
    <citation type="submission" date="2014-07" db="EMBL/GenBank/DDBJ databases">
        <authorList>
            <person name="Martin A.A"/>
            <person name="De Silva N."/>
        </authorList>
    </citation>
    <scope>NUCLEOTIDE SEQUENCE</scope>
</reference>
<dbReference type="Proteomes" id="UP000035680">
    <property type="component" value="Unassembled WGS sequence"/>
</dbReference>
<keyword evidence="1" id="KW-1185">Reference proteome</keyword>